<evidence type="ECO:0000256" key="3">
    <source>
        <dbReference type="ARBA" id="ARBA00022679"/>
    </source>
</evidence>
<dbReference type="CDD" id="cd00082">
    <property type="entry name" value="HisKA"/>
    <property type="match status" value="1"/>
</dbReference>
<dbReference type="Gene3D" id="1.10.287.130">
    <property type="match status" value="1"/>
</dbReference>
<reference evidence="7 8" key="1">
    <citation type="journal article" date="2015" name="Antonie Van Leeuwenhoek">
        <title>Oricola cellulosilytica gen. nov., sp. nov., a cellulose-degrading bacterium of the family Phyllobacteriaceae isolated from surface seashore water, and emended descriptions of Mesorhizobium loti and Phyllobacterium myrsinacearum.</title>
        <authorList>
            <person name="Hameed A."/>
            <person name="Shahina M."/>
            <person name="Lai W.A."/>
            <person name="Lin S.Y."/>
            <person name="Young L.S."/>
            <person name="Liu Y.C."/>
            <person name="Hsu Y.H."/>
            <person name="Young C.C."/>
        </authorList>
    </citation>
    <scope>NUCLEOTIDE SEQUENCE [LARGE SCALE GENOMIC DNA]</scope>
    <source>
        <strain evidence="7 8">KCTC 52183</strain>
    </source>
</reference>
<dbReference type="InterPro" id="IPR013656">
    <property type="entry name" value="PAS_4"/>
</dbReference>
<dbReference type="Pfam" id="PF02518">
    <property type="entry name" value="HATPase_c"/>
    <property type="match status" value="1"/>
</dbReference>
<dbReference type="InterPro" id="IPR036890">
    <property type="entry name" value="HATPase_C_sf"/>
</dbReference>
<dbReference type="EMBL" id="SJST01000003">
    <property type="protein sequence ID" value="TCD14125.1"/>
    <property type="molecule type" value="Genomic_DNA"/>
</dbReference>
<name>A0A4R0PD43_9HYPH</name>
<dbReference type="PROSITE" id="PS50109">
    <property type="entry name" value="HIS_KIN"/>
    <property type="match status" value="1"/>
</dbReference>
<evidence type="ECO:0000259" key="6">
    <source>
        <dbReference type="PROSITE" id="PS50109"/>
    </source>
</evidence>
<dbReference type="InterPro" id="IPR050736">
    <property type="entry name" value="Sensor_HK_Regulatory"/>
</dbReference>
<dbReference type="CDD" id="cd00075">
    <property type="entry name" value="HATPase"/>
    <property type="match status" value="1"/>
</dbReference>
<feature type="domain" description="Histidine kinase" evidence="6">
    <location>
        <begin position="148"/>
        <end position="353"/>
    </location>
</feature>
<dbReference type="Proteomes" id="UP000291301">
    <property type="component" value="Unassembled WGS sequence"/>
</dbReference>
<dbReference type="EC" id="2.7.13.3" evidence="2"/>
<dbReference type="OrthoDB" id="9778496at2"/>
<dbReference type="InterPro" id="IPR003594">
    <property type="entry name" value="HATPase_dom"/>
</dbReference>
<keyword evidence="5" id="KW-0902">Two-component regulatory system</keyword>
<dbReference type="Gene3D" id="3.30.450.20">
    <property type="entry name" value="PAS domain"/>
    <property type="match status" value="1"/>
</dbReference>
<comment type="caution">
    <text evidence="7">The sequence shown here is derived from an EMBL/GenBank/DDBJ whole genome shotgun (WGS) entry which is preliminary data.</text>
</comment>
<evidence type="ECO:0000256" key="1">
    <source>
        <dbReference type="ARBA" id="ARBA00000085"/>
    </source>
</evidence>
<dbReference type="PANTHER" id="PTHR43711">
    <property type="entry name" value="TWO-COMPONENT HISTIDINE KINASE"/>
    <property type="match status" value="1"/>
</dbReference>
<dbReference type="SMART" id="SM00387">
    <property type="entry name" value="HATPase_c"/>
    <property type="match status" value="1"/>
</dbReference>
<keyword evidence="3" id="KW-0808">Transferase</keyword>
<evidence type="ECO:0000256" key="2">
    <source>
        <dbReference type="ARBA" id="ARBA00012438"/>
    </source>
</evidence>
<evidence type="ECO:0000256" key="4">
    <source>
        <dbReference type="ARBA" id="ARBA00022777"/>
    </source>
</evidence>
<dbReference type="AlphaFoldDB" id="A0A4R0PD43"/>
<dbReference type="CDD" id="cd00130">
    <property type="entry name" value="PAS"/>
    <property type="match status" value="1"/>
</dbReference>
<dbReference type="InterPro" id="IPR003661">
    <property type="entry name" value="HisK_dim/P_dom"/>
</dbReference>
<keyword evidence="8" id="KW-1185">Reference proteome</keyword>
<protein>
    <recommendedName>
        <fullName evidence="2">histidine kinase</fullName>
        <ecNumber evidence="2">2.7.13.3</ecNumber>
    </recommendedName>
</protein>
<dbReference type="PANTHER" id="PTHR43711:SF31">
    <property type="entry name" value="HISTIDINE KINASE"/>
    <property type="match status" value="1"/>
</dbReference>
<dbReference type="SUPFAM" id="SSF47384">
    <property type="entry name" value="Homodimeric domain of signal transducing histidine kinase"/>
    <property type="match status" value="1"/>
</dbReference>
<dbReference type="InterPro" id="IPR035965">
    <property type="entry name" value="PAS-like_dom_sf"/>
</dbReference>
<dbReference type="InterPro" id="IPR005467">
    <property type="entry name" value="His_kinase_dom"/>
</dbReference>
<proteinExistence type="predicted"/>
<dbReference type="InterPro" id="IPR036097">
    <property type="entry name" value="HisK_dim/P_sf"/>
</dbReference>
<sequence>MDRTDHSLEFLDNIGIPAFVIDVERDGGLRYVMINAAHTQVTGLTNAVLAGKTPEELLPERVAETVTENYRRCIDSGECYTYEECLNLPETTLWWQTTLSPFFTNGRVSRLVGFAINVTERKETEFELSKSYHRIKRLNDEIDAVASTAAHDLRGPLRQISIVSEVLMQDFNDLGDGKLELLQTVSGMTSKALKQIDEVLSYQRQLGMGEVALSDCDLSRICADIVALLDPMGDKQIDFPKSVVMTDRPALQLVLRNLFDNALKHCRTKVALTLAPDSEPGWIKFIMSDDGCGFDPKDFPAGSAPGSNGCPPTGGFGLAAVRKITEARGGAVAVEEPVFGKGATISVTFRGERA</sequence>
<evidence type="ECO:0000256" key="5">
    <source>
        <dbReference type="ARBA" id="ARBA00023012"/>
    </source>
</evidence>
<evidence type="ECO:0000313" key="8">
    <source>
        <dbReference type="Proteomes" id="UP000291301"/>
    </source>
</evidence>
<comment type="catalytic activity">
    <reaction evidence="1">
        <text>ATP + protein L-histidine = ADP + protein N-phospho-L-histidine.</text>
        <dbReference type="EC" id="2.7.13.3"/>
    </reaction>
</comment>
<dbReference type="NCBIfam" id="TIGR00229">
    <property type="entry name" value="sensory_box"/>
    <property type="match status" value="1"/>
</dbReference>
<dbReference type="SUPFAM" id="SSF55874">
    <property type="entry name" value="ATPase domain of HSP90 chaperone/DNA topoisomerase II/histidine kinase"/>
    <property type="match status" value="1"/>
</dbReference>
<gene>
    <name evidence="7" type="ORF">E0D97_08500</name>
</gene>
<dbReference type="Gene3D" id="3.30.565.10">
    <property type="entry name" value="Histidine kinase-like ATPase, C-terminal domain"/>
    <property type="match status" value="1"/>
</dbReference>
<dbReference type="SUPFAM" id="SSF55785">
    <property type="entry name" value="PYP-like sensor domain (PAS domain)"/>
    <property type="match status" value="1"/>
</dbReference>
<keyword evidence="4" id="KW-0418">Kinase</keyword>
<dbReference type="GO" id="GO:0000155">
    <property type="term" value="F:phosphorelay sensor kinase activity"/>
    <property type="evidence" value="ECO:0007669"/>
    <property type="project" value="InterPro"/>
</dbReference>
<dbReference type="Pfam" id="PF08448">
    <property type="entry name" value="PAS_4"/>
    <property type="match status" value="1"/>
</dbReference>
<organism evidence="7 8">
    <name type="scientific">Oricola cellulosilytica</name>
    <dbReference type="NCBI Taxonomy" id="1429082"/>
    <lineage>
        <taxon>Bacteria</taxon>
        <taxon>Pseudomonadati</taxon>
        <taxon>Pseudomonadota</taxon>
        <taxon>Alphaproteobacteria</taxon>
        <taxon>Hyphomicrobiales</taxon>
        <taxon>Ahrensiaceae</taxon>
        <taxon>Oricola</taxon>
    </lineage>
</organism>
<evidence type="ECO:0000313" key="7">
    <source>
        <dbReference type="EMBL" id="TCD14125.1"/>
    </source>
</evidence>
<accession>A0A4R0PD43</accession>
<dbReference type="RefSeq" id="WP_131567838.1">
    <property type="nucleotide sequence ID" value="NZ_JAINFK010000002.1"/>
</dbReference>
<dbReference type="InterPro" id="IPR000014">
    <property type="entry name" value="PAS"/>
</dbReference>